<dbReference type="Gene3D" id="1.10.10.10">
    <property type="entry name" value="Winged helix-like DNA-binding domain superfamily/Winged helix DNA-binding domain"/>
    <property type="match status" value="1"/>
</dbReference>
<keyword evidence="2" id="KW-0238">DNA-binding</keyword>
<accession>A0ABP3UN74</accession>
<proteinExistence type="predicted"/>
<dbReference type="Gene3D" id="3.40.1410.10">
    <property type="entry name" value="Chorismate lyase-like"/>
    <property type="match status" value="1"/>
</dbReference>
<evidence type="ECO:0000256" key="1">
    <source>
        <dbReference type="ARBA" id="ARBA00023015"/>
    </source>
</evidence>
<dbReference type="InterPro" id="IPR036388">
    <property type="entry name" value="WH-like_DNA-bd_sf"/>
</dbReference>
<dbReference type="SMART" id="SM00345">
    <property type="entry name" value="HTH_GNTR"/>
    <property type="match status" value="1"/>
</dbReference>
<evidence type="ECO:0000256" key="3">
    <source>
        <dbReference type="ARBA" id="ARBA00023163"/>
    </source>
</evidence>
<dbReference type="InterPro" id="IPR036390">
    <property type="entry name" value="WH_DNA-bd_sf"/>
</dbReference>
<dbReference type="Pfam" id="PF07702">
    <property type="entry name" value="UTRA"/>
    <property type="match status" value="1"/>
</dbReference>
<dbReference type="PROSITE" id="PS50949">
    <property type="entry name" value="HTH_GNTR"/>
    <property type="match status" value="1"/>
</dbReference>
<keyword evidence="6" id="KW-1185">Reference proteome</keyword>
<dbReference type="InterPro" id="IPR000524">
    <property type="entry name" value="Tscrpt_reg_HTH_GntR"/>
</dbReference>
<dbReference type="PRINTS" id="PR00035">
    <property type="entry name" value="HTHGNTR"/>
</dbReference>
<dbReference type="PANTHER" id="PTHR44846:SF1">
    <property type="entry name" value="MANNOSYL-D-GLYCERATE TRANSPORT_METABOLISM SYSTEM REPRESSOR MNGR-RELATED"/>
    <property type="match status" value="1"/>
</dbReference>
<feature type="domain" description="HTH gntR-type" evidence="4">
    <location>
        <begin position="1"/>
        <end position="68"/>
    </location>
</feature>
<dbReference type="CDD" id="cd07377">
    <property type="entry name" value="WHTH_GntR"/>
    <property type="match status" value="1"/>
</dbReference>
<dbReference type="PANTHER" id="PTHR44846">
    <property type="entry name" value="MANNOSYL-D-GLYCERATE TRANSPORT/METABOLISM SYSTEM REPRESSOR MNGR-RELATED"/>
    <property type="match status" value="1"/>
</dbReference>
<keyword evidence="1" id="KW-0805">Transcription regulation</keyword>
<dbReference type="InterPro" id="IPR050679">
    <property type="entry name" value="Bact_HTH_transcr_reg"/>
</dbReference>
<sequence length="228" mass="26970">MKYIDVYNDIKRKIEDKVYHPWTTLQGEEFLCEMYGISRTTIRKAISKLRQEGYIHSRQGSGIFVNPPEFYEEKNLKTLSERMEKKQNIENNILKFKIIKAGKKLADLFNIAIESELYYYKRLRSIEDEPKVLEETYMPKYLFKDFSEEKAKSSVLKYIEKDCKHVISHDVKNITAINITKELSDLLQIKEGIATLQIEHKVYLIKSVLAQYTKEIQVKNNIKFVSVR</sequence>
<evidence type="ECO:0000256" key="2">
    <source>
        <dbReference type="ARBA" id="ARBA00023125"/>
    </source>
</evidence>
<reference evidence="6" key="1">
    <citation type="journal article" date="2019" name="Int. J. Syst. Evol. Microbiol.">
        <title>The Global Catalogue of Microorganisms (GCM) 10K type strain sequencing project: providing services to taxonomists for standard genome sequencing and annotation.</title>
        <authorList>
            <consortium name="The Broad Institute Genomics Platform"/>
            <consortium name="The Broad Institute Genome Sequencing Center for Infectious Disease"/>
            <person name="Wu L."/>
            <person name="Ma J."/>
        </authorList>
    </citation>
    <scope>NUCLEOTIDE SEQUENCE [LARGE SCALE GENOMIC DNA]</scope>
    <source>
        <strain evidence="6">JCM 1407</strain>
    </source>
</reference>
<dbReference type="SMART" id="SM00866">
    <property type="entry name" value="UTRA"/>
    <property type="match status" value="1"/>
</dbReference>
<protein>
    <submittedName>
        <fullName evidence="5">UTRA domain-containing protein</fullName>
    </submittedName>
</protein>
<gene>
    <name evidence="5" type="ORF">GCM10008906_17770</name>
</gene>
<dbReference type="InterPro" id="IPR011663">
    <property type="entry name" value="UTRA"/>
</dbReference>
<keyword evidence="3" id="KW-0804">Transcription</keyword>
<dbReference type="EMBL" id="BAAACG010000008">
    <property type="protein sequence ID" value="GAA0739262.1"/>
    <property type="molecule type" value="Genomic_DNA"/>
</dbReference>
<evidence type="ECO:0000313" key="5">
    <source>
        <dbReference type="EMBL" id="GAA0739262.1"/>
    </source>
</evidence>
<dbReference type="InterPro" id="IPR028978">
    <property type="entry name" value="Chorismate_lyase_/UTRA_dom_sf"/>
</dbReference>
<dbReference type="Proteomes" id="UP001501510">
    <property type="component" value="Unassembled WGS sequence"/>
</dbReference>
<comment type="caution">
    <text evidence="5">The sequence shown here is derived from an EMBL/GenBank/DDBJ whole genome shotgun (WGS) entry which is preliminary data.</text>
</comment>
<name>A0ABP3UN74_9CLOT</name>
<dbReference type="SUPFAM" id="SSF46785">
    <property type="entry name" value="Winged helix' DNA-binding domain"/>
    <property type="match status" value="1"/>
</dbReference>
<dbReference type="SUPFAM" id="SSF64288">
    <property type="entry name" value="Chorismate lyase-like"/>
    <property type="match status" value="1"/>
</dbReference>
<dbReference type="Pfam" id="PF00392">
    <property type="entry name" value="GntR"/>
    <property type="match status" value="1"/>
</dbReference>
<dbReference type="RefSeq" id="WP_343760881.1">
    <property type="nucleotide sequence ID" value="NZ_BAAACG010000008.1"/>
</dbReference>
<evidence type="ECO:0000313" key="6">
    <source>
        <dbReference type="Proteomes" id="UP001501510"/>
    </source>
</evidence>
<evidence type="ECO:0000259" key="4">
    <source>
        <dbReference type="PROSITE" id="PS50949"/>
    </source>
</evidence>
<organism evidence="5 6">
    <name type="scientific">Clostridium oceanicum</name>
    <dbReference type="NCBI Taxonomy" id="1543"/>
    <lineage>
        <taxon>Bacteria</taxon>
        <taxon>Bacillati</taxon>
        <taxon>Bacillota</taxon>
        <taxon>Clostridia</taxon>
        <taxon>Eubacteriales</taxon>
        <taxon>Clostridiaceae</taxon>
        <taxon>Clostridium</taxon>
    </lineage>
</organism>